<dbReference type="RefSeq" id="WP_281461622.1">
    <property type="nucleotide sequence ID" value="NZ_JASBAN010000001.1"/>
</dbReference>
<proteinExistence type="predicted"/>
<name>A0ABT6Q4W9_9PROT</name>
<dbReference type="EMBL" id="JASBAN010000001">
    <property type="protein sequence ID" value="MDI2111940.1"/>
    <property type="molecule type" value="Genomic_DNA"/>
</dbReference>
<protein>
    <submittedName>
        <fullName evidence="1">Uncharacterized protein</fullName>
    </submittedName>
</protein>
<keyword evidence="2" id="KW-1185">Reference proteome</keyword>
<reference evidence="1" key="1">
    <citation type="submission" date="2023-05" db="EMBL/GenBank/DDBJ databases">
        <title>Whole genome sequence of Commensalibacter sp.</title>
        <authorList>
            <person name="Charoenyingcharoen P."/>
            <person name="Yukphan P."/>
        </authorList>
    </citation>
    <scope>NUCLEOTIDE SEQUENCE</scope>
    <source>
        <strain evidence="1">TBRC 10068</strain>
    </source>
</reference>
<evidence type="ECO:0000313" key="2">
    <source>
        <dbReference type="Proteomes" id="UP001431775"/>
    </source>
</evidence>
<gene>
    <name evidence="1" type="ORF">QJV33_01310</name>
</gene>
<evidence type="ECO:0000313" key="1">
    <source>
        <dbReference type="EMBL" id="MDI2111940.1"/>
    </source>
</evidence>
<dbReference type="Proteomes" id="UP001431775">
    <property type="component" value="Unassembled WGS sequence"/>
</dbReference>
<organism evidence="1 2">
    <name type="scientific">Commensalibacter nepenthis</name>
    <dbReference type="NCBI Taxonomy" id="3043872"/>
    <lineage>
        <taxon>Bacteria</taxon>
        <taxon>Pseudomonadati</taxon>
        <taxon>Pseudomonadota</taxon>
        <taxon>Alphaproteobacteria</taxon>
        <taxon>Acetobacterales</taxon>
        <taxon>Acetobacteraceae</taxon>
    </lineage>
</organism>
<sequence>MVKLFKPSLNFENLIACAERLESLLNEYKQEDVFLRTFYEILEPLFKQIYKKQLNVEIDAPLIDGIISCAGYQISDSGLDI</sequence>
<accession>A0ABT6Q4W9</accession>
<comment type="caution">
    <text evidence="1">The sequence shown here is derived from an EMBL/GenBank/DDBJ whole genome shotgun (WGS) entry which is preliminary data.</text>
</comment>